<comment type="caution">
    <text evidence="2">The sequence shown here is derived from an EMBL/GenBank/DDBJ whole genome shotgun (WGS) entry which is preliminary data.</text>
</comment>
<keyword evidence="1" id="KW-0812">Transmembrane</keyword>
<evidence type="ECO:0000313" key="3">
    <source>
        <dbReference type="Proteomes" id="UP000748308"/>
    </source>
</evidence>
<dbReference type="InterPro" id="IPR027602">
    <property type="entry name" value="PGA_system"/>
</dbReference>
<gene>
    <name evidence="2" type="primary">pgsW</name>
    <name evidence="2" type="ORF">FJY75_00900</name>
</gene>
<dbReference type="NCBIfam" id="TIGR04332">
    <property type="entry name" value="gamma_Glu_sys"/>
    <property type="match status" value="1"/>
</dbReference>
<reference evidence="2" key="1">
    <citation type="submission" date="2019-03" db="EMBL/GenBank/DDBJ databases">
        <title>Lake Tanganyika Metagenome-Assembled Genomes (MAGs).</title>
        <authorList>
            <person name="Tran P."/>
        </authorList>
    </citation>
    <scope>NUCLEOTIDE SEQUENCE</scope>
    <source>
        <strain evidence="2">M_DeepCast_400m_m2_100</strain>
    </source>
</reference>
<keyword evidence="1" id="KW-1133">Transmembrane helix</keyword>
<dbReference type="AlphaFoldDB" id="A0A937X659"/>
<proteinExistence type="predicted"/>
<dbReference type="Proteomes" id="UP000748308">
    <property type="component" value="Unassembled WGS sequence"/>
</dbReference>
<accession>A0A937X659</accession>
<organism evidence="2 3">
    <name type="scientific">Eiseniibacteriota bacterium</name>
    <dbReference type="NCBI Taxonomy" id="2212470"/>
    <lineage>
        <taxon>Bacteria</taxon>
        <taxon>Candidatus Eiseniibacteriota</taxon>
    </lineage>
</organism>
<protein>
    <submittedName>
        <fullName evidence="2">Poly-gamma-glutamate system protein</fullName>
    </submittedName>
</protein>
<evidence type="ECO:0000256" key="1">
    <source>
        <dbReference type="SAM" id="Phobius"/>
    </source>
</evidence>
<evidence type="ECO:0000313" key="2">
    <source>
        <dbReference type="EMBL" id="MBM3316386.1"/>
    </source>
</evidence>
<sequence length="371" mass="40069">MAYSYQTQRRILVGVLAVLAVACTWILEETKVYRRAPGYEVKKRAAELADRAYDALKDYYVGDLGRTINPDDDPAATGMIGPRSSPIRNSQGNLAAKRTSINPNFAAVIVDYFQQINLKPGDVVAVALSSSFPAMTVNLYAAMEAMELQPVVITTVGSSTWGATDPDFTWLDMERVLQEKGLMRIRSVAATPGGSNDMGNSLSAEGRRLVAEACERNGVRILTSRNILDAISNRMDVYFERAGGRDIAAYVNVGGSIASLGFSLAQIPLPSGLHTDLWTRNFPRAGTMVRLAKMGVPVIHLGLPQNMARRFGLPVAPDYLPAVGDGEALGKPGYNIGLTAAMLVFYGILTLILTLPELRRRFVKTSPGGAA</sequence>
<keyword evidence="1" id="KW-0472">Membrane</keyword>
<dbReference type="EMBL" id="VGIY01000009">
    <property type="protein sequence ID" value="MBM3316386.1"/>
    <property type="molecule type" value="Genomic_DNA"/>
</dbReference>
<name>A0A937X659_UNCEI</name>
<feature type="transmembrane region" description="Helical" evidence="1">
    <location>
        <begin position="336"/>
        <end position="355"/>
    </location>
</feature>